<keyword evidence="3 7" id="KW-0479">Metal-binding</keyword>
<name>A0A543FYN5_9PSEU</name>
<accession>A0A543FYN5</accession>
<dbReference type="PRINTS" id="PR00359">
    <property type="entry name" value="BP450"/>
</dbReference>
<evidence type="ECO:0000313" key="9">
    <source>
        <dbReference type="Proteomes" id="UP000319818"/>
    </source>
</evidence>
<evidence type="ECO:0000256" key="5">
    <source>
        <dbReference type="ARBA" id="ARBA00023004"/>
    </source>
</evidence>
<comment type="caution">
    <text evidence="8">The sequence shown here is derived from an EMBL/GenBank/DDBJ whole genome shotgun (WGS) entry which is preliminary data.</text>
</comment>
<evidence type="ECO:0000256" key="6">
    <source>
        <dbReference type="ARBA" id="ARBA00023033"/>
    </source>
</evidence>
<dbReference type="RefSeq" id="WP_142105645.1">
    <property type="nucleotide sequence ID" value="NZ_VFPH01000002.1"/>
</dbReference>
<keyword evidence="5 7" id="KW-0408">Iron</keyword>
<evidence type="ECO:0000256" key="7">
    <source>
        <dbReference type="RuleBase" id="RU000461"/>
    </source>
</evidence>
<evidence type="ECO:0000256" key="2">
    <source>
        <dbReference type="ARBA" id="ARBA00022617"/>
    </source>
</evidence>
<dbReference type="EMBL" id="VFPH01000002">
    <property type="protein sequence ID" value="TQM38958.1"/>
    <property type="molecule type" value="Genomic_DNA"/>
</dbReference>
<dbReference type="CDD" id="cd20625">
    <property type="entry name" value="CYP164-like"/>
    <property type="match status" value="1"/>
</dbReference>
<dbReference type="GO" id="GO:0020037">
    <property type="term" value="F:heme binding"/>
    <property type="evidence" value="ECO:0007669"/>
    <property type="project" value="InterPro"/>
</dbReference>
<protein>
    <submittedName>
        <fullName evidence="8">Cytochrome P450</fullName>
    </submittedName>
</protein>
<evidence type="ECO:0000313" key="8">
    <source>
        <dbReference type="EMBL" id="TQM38958.1"/>
    </source>
</evidence>
<keyword evidence="4 7" id="KW-0560">Oxidoreductase</keyword>
<dbReference type="InterPro" id="IPR001128">
    <property type="entry name" value="Cyt_P450"/>
</dbReference>
<dbReference type="AlphaFoldDB" id="A0A543FYN5"/>
<dbReference type="InterPro" id="IPR017972">
    <property type="entry name" value="Cyt_P450_CS"/>
</dbReference>
<proteinExistence type="inferred from homology"/>
<evidence type="ECO:0000256" key="4">
    <source>
        <dbReference type="ARBA" id="ARBA00023002"/>
    </source>
</evidence>
<dbReference type="Gene3D" id="1.10.630.10">
    <property type="entry name" value="Cytochrome P450"/>
    <property type="match status" value="1"/>
</dbReference>
<evidence type="ECO:0000256" key="3">
    <source>
        <dbReference type="ARBA" id="ARBA00022723"/>
    </source>
</evidence>
<dbReference type="OrthoDB" id="502624at2"/>
<dbReference type="GO" id="GO:0005506">
    <property type="term" value="F:iron ion binding"/>
    <property type="evidence" value="ECO:0007669"/>
    <property type="project" value="InterPro"/>
</dbReference>
<gene>
    <name evidence="8" type="ORF">FB388_6210</name>
</gene>
<keyword evidence="9" id="KW-1185">Reference proteome</keyword>
<dbReference type="PANTHER" id="PTHR46696">
    <property type="entry name" value="P450, PUTATIVE (EUROFUNG)-RELATED"/>
    <property type="match status" value="1"/>
</dbReference>
<dbReference type="Pfam" id="PF00067">
    <property type="entry name" value="p450"/>
    <property type="match status" value="2"/>
</dbReference>
<reference evidence="8 9" key="1">
    <citation type="submission" date="2019-06" db="EMBL/GenBank/DDBJ databases">
        <title>Sequencing the genomes of 1000 actinobacteria strains.</title>
        <authorList>
            <person name="Klenk H.-P."/>
        </authorList>
    </citation>
    <scope>NUCLEOTIDE SEQUENCE [LARGE SCALE GENOMIC DNA]</scope>
    <source>
        <strain evidence="8 9">DSM 45511</strain>
    </source>
</reference>
<dbReference type="PRINTS" id="PR00385">
    <property type="entry name" value="P450"/>
</dbReference>
<keyword evidence="6 7" id="KW-0503">Monooxygenase</keyword>
<dbReference type="FunFam" id="1.10.630.10:FF:000018">
    <property type="entry name" value="Cytochrome P450 monooxygenase"/>
    <property type="match status" value="1"/>
</dbReference>
<dbReference type="SUPFAM" id="SSF48264">
    <property type="entry name" value="Cytochrome P450"/>
    <property type="match status" value="1"/>
</dbReference>
<dbReference type="GO" id="GO:0004497">
    <property type="term" value="F:monooxygenase activity"/>
    <property type="evidence" value="ECO:0007669"/>
    <property type="project" value="UniProtKB-KW"/>
</dbReference>
<dbReference type="InterPro" id="IPR002397">
    <property type="entry name" value="Cyt_P450_B"/>
</dbReference>
<dbReference type="Proteomes" id="UP000319818">
    <property type="component" value="Unassembled WGS sequence"/>
</dbReference>
<comment type="similarity">
    <text evidence="1 7">Belongs to the cytochrome P450 family.</text>
</comment>
<evidence type="ECO:0000256" key="1">
    <source>
        <dbReference type="ARBA" id="ARBA00010617"/>
    </source>
</evidence>
<dbReference type="PANTHER" id="PTHR46696:SF1">
    <property type="entry name" value="CYTOCHROME P450 YJIB-RELATED"/>
    <property type="match status" value="1"/>
</dbReference>
<organism evidence="8 9">
    <name type="scientific">Pseudonocardia cypriaca</name>
    <dbReference type="NCBI Taxonomy" id="882449"/>
    <lineage>
        <taxon>Bacteria</taxon>
        <taxon>Bacillati</taxon>
        <taxon>Actinomycetota</taxon>
        <taxon>Actinomycetes</taxon>
        <taxon>Pseudonocardiales</taxon>
        <taxon>Pseudonocardiaceae</taxon>
        <taxon>Pseudonocardia</taxon>
    </lineage>
</organism>
<dbReference type="InterPro" id="IPR036396">
    <property type="entry name" value="Cyt_P450_sf"/>
</dbReference>
<dbReference type="GO" id="GO:0016705">
    <property type="term" value="F:oxidoreductase activity, acting on paired donors, with incorporation or reduction of molecular oxygen"/>
    <property type="evidence" value="ECO:0007669"/>
    <property type="project" value="InterPro"/>
</dbReference>
<keyword evidence="2 7" id="KW-0349">Heme</keyword>
<dbReference type="PROSITE" id="PS00086">
    <property type="entry name" value="CYTOCHROME_P450"/>
    <property type="match status" value="1"/>
</dbReference>
<sequence>MSGSQLVGSLLDPASRADPYPIYARLRQLGPVWIEEMSTAIVSGFDDCERLLREPRLSAERWRRTGSFLDGVALPPGTPSSVRQPWFLSQDPPDHTRLRRLASRPFTARAVARMEPTIVDLVDELLDRTAGRDSFDVLADFAHPLPVTVICRMLGVPLADEPLFRRWSAQLTQFLDGFTPVGDLAGETPGWVPGLIEMHRYVNDLVADRRAHAGGEDLISALLAAEEGGDALTHDELVSTVVLLLVAGHETTVNLIAAGVLALLRNPDQLAGLRADPGSAPAVVEEVLRYDPPVQLTARIAKQDVPIGDVVVPGGSMLILLLAAAHRDPDANPDPDRFDPHRTEIRHLGFGFGPHFCLGAPLARLEGRIALTRFAQRVREPKLVLDPPPYREHVNLRGPSELPIVHRS</sequence>